<evidence type="ECO:0000256" key="8">
    <source>
        <dbReference type="ARBA" id="ARBA00023055"/>
    </source>
</evidence>
<feature type="compositionally biased region" description="Low complexity" evidence="11">
    <location>
        <begin position="727"/>
        <end position="739"/>
    </location>
</feature>
<evidence type="ECO:0000313" key="12">
    <source>
        <dbReference type="EMBL" id="MDE47087.1"/>
    </source>
</evidence>
<comment type="subcellular location">
    <subcellularLocation>
        <location evidence="1 10">Preautophagosomal structure membrane</location>
        <topology evidence="1 10">Multi-pass membrane protein</topology>
    </subcellularLocation>
</comment>
<feature type="region of interest" description="Disordered" evidence="11">
    <location>
        <begin position="720"/>
        <end position="748"/>
    </location>
</feature>
<feature type="region of interest" description="Disordered" evidence="11">
    <location>
        <begin position="682"/>
        <end position="702"/>
    </location>
</feature>
<keyword evidence="8 10" id="KW-0445">Lipid transport</keyword>
<accession>A0A6G1SA93</accession>
<comment type="function">
    <text evidence="10">Phospholipid scramblase involved in autophagy. Cycles between the preautophagosomal structure/phagophore assembly site (PAS) and the cytoplasmic vesicle pool and supplies membrane for the growing autophagosome. Lipid scramblase activity plays a key role in preautophagosomal structure/phagophore assembly by distributing the phospholipids that arrive through ATG2 from the cytoplasmic to the luminal leaflet of the bilayer, thereby driving autophagosomal membrane expansion.</text>
</comment>
<dbReference type="PANTHER" id="PTHR13038">
    <property type="entry name" value="APG9 AUTOPHAGY 9"/>
    <property type="match status" value="1"/>
</dbReference>
<dbReference type="GO" id="GO:0034727">
    <property type="term" value="P:piecemeal microautophagy of the nucleus"/>
    <property type="evidence" value="ECO:0007669"/>
    <property type="project" value="TreeGrafter"/>
</dbReference>
<feature type="transmembrane region" description="Helical" evidence="10">
    <location>
        <begin position="378"/>
        <end position="396"/>
    </location>
</feature>
<evidence type="ECO:0000256" key="7">
    <source>
        <dbReference type="ARBA" id="ARBA00023006"/>
    </source>
</evidence>
<evidence type="ECO:0000256" key="9">
    <source>
        <dbReference type="ARBA" id="ARBA00023136"/>
    </source>
</evidence>
<evidence type="ECO:0000256" key="6">
    <source>
        <dbReference type="ARBA" id="ARBA00022989"/>
    </source>
</evidence>
<dbReference type="Pfam" id="PF04109">
    <property type="entry name" value="ATG9"/>
    <property type="match status" value="1"/>
</dbReference>
<feature type="transmembrane region" description="Helical" evidence="10">
    <location>
        <begin position="70"/>
        <end position="94"/>
    </location>
</feature>
<keyword evidence="6 10" id="KW-1133">Transmembrane helix</keyword>
<evidence type="ECO:0000256" key="5">
    <source>
        <dbReference type="ARBA" id="ARBA00022692"/>
    </source>
</evidence>
<evidence type="ECO:0000256" key="11">
    <source>
        <dbReference type="SAM" id="MobiDB-lite"/>
    </source>
</evidence>
<dbReference type="GO" id="GO:0005776">
    <property type="term" value="C:autophagosome"/>
    <property type="evidence" value="ECO:0007669"/>
    <property type="project" value="TreeGrafter"/>
</dbReference>
<evidence type="ECO:0000256" key="4">
    <source>
        <dbReference type="ARBA" id="ARBA00022448"/>
    </source>
</evidence>
<feature type="transmembrane region" description="Helical" evidence="10">
    <location>
        <begin position="403"/>
        <end position="424"/>
    </location>
</feature>
<gene>
    <name evidence="12" type="primary">ATG9A</name>
    <name evidence="12" type="ORF">g.19075</name>
</gene>
<evidence type="ECO:0000256" key="3">
    <source>
        <dbReference type="ARBA" id="ARBA00018074"/>
    </source>
</evidence>
<protein>
    <recommendedName>
        <fullName evidence="3 10">Autophagy-related protein 9</fullName>
    </recommendedName>
</protein>
<dbReference type="PANTHER" id="PTHR13038:SF10">
    <property type="entry name" value="AUTOPHAGY-RELATED PROTEIN 9"/>
    <property type="match status" value="1"/>
</dbReference>
<reference evidence="12" key="1">
    <citation type="submission" date="2018-10" db="EMBL/GenBank/DDBJ databases">
        <title>Transcriptome assembly of Aceria tosichella (Wheat curl mite) Type 2.</title>
        <authorList>
            <person name="Scully E.D."/>
            <person name="Geib S.M."/>
            <person name="Palmer N.A."/>
            <person name="Gupta A.K."/>
            <person name="Sarath G."/>
            <person name="Tatineni S."/>
        </authorList>
    </citation>
    <scope>NUCLEOTIDE SEQUENCE</scope>
    <source>
        <strain evidence="12">LincolnNE</strain>
    </source>
</reference>
<name>A0A6G1SA93_9ACAR</name>
<sequence>MTQRTHILGSTNDSNQAPSYRSFAEIGDDNHILIHVSPTARENSMPWRQYMHDLDDFFIRLYKYHQKSGFTCLVCSQLLELVQIIYSVFLPIFFLNYVDYDVLFKNTPTNNPTAKVHIYDVVKPFNSVTIPSIQLFAIFLAFIFLIWKTVKTIHSIIINLAIKQFYKDVLHISDCSSLTWQDVQARIISSKHNFLAQDSHLTELDIHNRILRHNNFMIALINRGVLPIYFKVPFIGEATFFTQSFLYNCQLLFFRGPFKCIFEENWLISEDVKNAAYRQVVAKKLDRNIVILALINLFLFPVLCIWQILYFFYSNAALVKRDPVVLGLRNWSLYARWFCRHFNELDHQLNERLNHAYKPAKNYMDAFTSPLLEIFARHVRFVAGSTFAVLLLLTIYDEDVIQVVHLLTIVTGLWLVWSSAGGLIPPDIPPRFTKTELYEQILQNIHYVSHNYPPFTPQARSAMADLFQYKIIKLLEDLLSTVATPYIMIRHLRSRSTEIVDFFRNYTIEVLGTGDVCVFSMMNIKENGNPQWQPLSLSIHRSQTEDGGGDTDNKRRSAHVSPRVISHNIPEPDVEKKEHHHQVDEVESSYHNDSHPLLRTNTMQQFERETLSNPAIPLQTEHGKLELSLIHFKLQNPSWNPNNDVQKEFIQQVTSQALERVSSRQASLLSNQPDDDCEIRVSSSGGGLFQRPRSPQRISDIDSSTAVSLSTLFLHEHARMPMSTNFPSTSGSSQQASSKPKSETDPLL</sequence>
<keyword evidence="7 10" id="KW-0072">Autophagy</keyword>
<dbReference type="EMBL" id="GGYP01002316">
    <property type="protein sequence ID" value="MDE47087.1"/>
    <property type="molecule type" value="Transcribed_RNA"/>
</dbReference>
<dbReference type="InterPro" id="IPR007241">
    <property type="entry name" value="Autophagy-rel_prot_9"/>
</dbReference>
<organism evidence="12">
    <name type="scientific">Aceria tosichella</name>
    <name type="common">wheat curl mite</name>
    <dbReference type="NCBI Taxonomy" id="561515"/>
    <lineage>
        <taxon>Eukaryota</taxon>
        <taxon>Metazoa</taxon>
        <taxon>Ecdysozoa</taxon>
        <taxon>Arthropoda</taxon>
        <taxon>Chelicerata</taxon>
        <taxon>Arachnida</taxon>
        <taxon>Acari</taxon>
        <taxon>Acariformes</taxon>
        <taxon>Trombidiformes</taxon>
        <taxon>Prostigmata</taxon>
        <taxon>Eupodina</taxon>
        <taxon>Eriophyoidea</taxon>
        <taxon>Eriophyidae</taxon>
        <taxon>Eriophyinae</taxon>
        <taxon>Aceriini</taxon>
        <taxon>Aceria</taxon>
    </lineage>
</organism>
<keyword evidence="4 10" id="KW-0813">Transport</keyword>
<dbReference type="GO" id="GO:0034045">
    <property type="term" value="C:phagophore assembly site membrane"/>
    <property type="evidence" value="ECO:0007669"/>
    <property type="project" value="UniProtKB-SubCell"/>
</dbReference>
<feature type="transmembrane region" description="Helical" evidence="10">
    <location>
        <begin position="289"/>
        <end position="313"/>
    </location>
</feature>
<keyword evidence="5 10" id="KW-0812">Transmembrane</keyword>
<comment type="similarity">
    <text evidence="2 10">Belongs to the ATG9 family.</text>
</comment>
<dbReference type="GO" id="GO:0000422">
    <property type="term" value="P:autophagy of mitochondrion"/>
    <property type="evidence" value="ECO:0007669"/>
    <property type="project" value="TreeGrafter"/>
</dbReference>
<dbReference type="GO" id="GO:0006869">
    <property type="term" value="P:lipid transport"/>
    <property type="evidence" value="ECO:0007669"/>
    <property type="project" value="UniProtKB-KW"/>
</dbReference>
<evidence type="ECO:0000256" key="1">
    <source>
        <dbReference type="ARBA" id="ARBA00004511"/>
    </source>
</evidence>
<dbReference type="GO" id="GO:0034497">
    <property type="term" value="P:protein localization to phagophore assembly site"/>
    <property type="evidence" value="ECO:0007669"/>
    <property type="project" value="TreeGrafter"/>
</dbReference>
<evidence type="ECO:0000256" key="2">
    <source>
        <dbReference type="ARBA" id="ARBA00006185"/>
    </source>
</evidence>
<feature type="transmembrane region" description="Helical" evidence="10">
    <location>
        <begin position="128"/>
        <end position="147"/>
    </location>
</feature>
<dbReference type="GO" id="GO:0061709">
    <property type="term" value="P:reticulophagy"/>
    <property type="evidence" value="ECO:0007669"/>
    <property type="project" value="TreeGrafter"/>
</dbReference>
<proteinExistence type="inferred from homology"/>
<feature type="region of interest" description="Disordered" evidence="11">
    <location>
        <begin position="541"/>
        <end position="580"/>
    </location>
</feature>
<evidence type="ECO:0000256" key="10">
    <source>
        <dbReference type="RuleBase" id="RU364027"/>
    </source>
</evidence>
<dbReference type="AlphaFoldDB" id="A0A6G1SA93"/>
<keyword evidence="9 10" id="KW-0472">Membrane</keyword>